<organism evidence="2">
    <name type="scientific">hydrothermal vent metagenome</name>
    <dbReference type="NCBI Taxonomy" id="652676"/>
    <lineage>
        <taxon>unclassified sequences</taxon>
        <taxon>metagenomes</taxon>
        <taxon>ecological metagenomes</taxon>
    </lineage>
</organism>
<dbReference type="AlphaFoldDB" id="A0A3B1A801"/>
<evidence type="ECO:0000313" key="2">
    <source>
        <dbReference type="EMBL" id="VAW89844.1"/>
    </source>
</evidence>
<feature type="transmembrane region" description="Helical" evidence="1">
    <location>
        <begin position="258"/>
        <end position="280"/>
    </location>
</feature>
<feature type="transmembrane region" description="Helical" evidence="1">
    <location>
        <begin position="46"/>
        <end position="64"/>
    </location>
</feature>
<sequence length="288" mass="30718">MLPNITNPLNSLPVNELLSNPLFQSGIAPFGVSLLLGLIFYRFAGFWAGIAVVAGFYTAAWLVTDLKFFPLTSTRKIMLLGLVALGVGLIFDLYRSAPRWLTHLLFAAGFAAAVWLVWPVLMRKSDEWQTWMMAGLAGGYVGWLQVSLFSLRDKSERVSIALLALAGGTGIAALIGASALLGQLASAIAAAMVAFLLAGLFSSRLSVGGMLVVPVTLLCGLLGVAAHVYAKLPWVTLLILAAIPLVARVPLPEERPSWLKMVLLLLCLAPVAGGAIYITWSQEGVPLF</sequence>
<keyword evidence="1" id="KW-0472">Membrane</keyword>
<accession>A0A3B1A801</accession>
<evidence type="ECO:0000256" key="1">
    <source>
        <dbReference type="SAM" id="Phobius"/>
    </source>
</evidence>
<name>A0A3B1A801_9ZZZZ</name>
<proteinExistence type="predicted"/>
<feature type="transmembrane region" description="Helical" evidence="1">
    <location>
        <begin position="22"/>
        <end position="41"/>
    </location>
</feature>
<reference evidence="2" key="1">
    <citation type="submission" date="2018-06" db="EMBL/GenBank/DDBJ databases">
        <authorList>
            <person name="Zhirakovskaya E."/>
        </authorList>
    </citation>
    <scope>NUCLEOTIDE SEQUENCE</scope>
</reference>
<protein>
    <submittedName>
        <fullName evidence="2">Uncharacterized protein</fullName>
    </submittedName>
</protein>
<feature type="transmembrane region" description="Helical" evidence="1">
    <location>
        <begin position="208"/>
        <end position="226"/>
    </location>
</feature>
<dbReference type="EMBL" id="UOFQ01000157">
    <property type="protein sequence ID" value="VAW89844.1"/>
    <property type="molecule type" value="Genomic_DNA"/>
</dbReference>
<keyword evidence="1" id="KW-0812">Transmembrane</keyword>
<keyword evidence="1" id="KW-1133">Transmembrane helix</keyword>
<feature type="transmembrane region" description="Helical" evidence="1">
    <location>
        <begin position="158"/>
        <end position="177"/>
    </location>
</feature>
<feature type="transmembrane region" description="Helical" evidence="1">
    <location>
        <begin position="76"/>
        <end position="94"/>
    </location>
</feature>
<feature type="transmembrane region" description="Helical" evidence="1">
    <location>
        <begin position="232"/>
        <end position="251"/>
    </location>
</feature>
<feature type="transmembrane region" description="Helical" evidence="1">
    <location>
        <begin position="130"/>
        <end position="151"/>
    </location>
</feature>
<feature type="transmembrane region" description="Helical" evidence="1">
    <location>
        <begin position="101"/>
        <end position="118"/>
    </location>
</feature>
<feature type="transmembrane region" description="Helical" evidence="1">
    <location>
        <begin position="183"/>
        <end position="201"/>
    </location>
</feature>
<gene>
    <name evidence="2" type="ORF">MNBD_GAMMA17-198</name>
</gene>